<dbReference type="FunCoup" id="G0VBX3">
    <property type="interactions" value="118"/>
</dbReference>
<dbReference type="Gene3D" id="1.25.40.90">
    <property type="match status" value="1"/>
</dbReference>
<dbReference type="PANTHER" id="PTHR12276">
    <property type="entry name" value="EPSIN/ENT-RELATED"/>
    <property type="match status" value="1"/>
</dbReference>
<dbReference type="KEGG" id="ncs:NCAS_0B03660"/>
<dbReference type="InterPro" id="IPR008942">
    <property type="entry name" value="ENTH_VHS"/>
</dbReference>
<dbReference type="SUPFAM" id="SSF48464">
    <property type="entry name" value="ENTH/VHS domain"/>
    <property type="match status" value="1"/>
</dbReference>
<feature type="compositionally biased region" description="Polar residues" evidence="1">
    <location>
        <begin position="195"/>
        <end position="219"/>
    </location>
</feature>
<dbReference type="PROSITE" id="PS50942">
    <property type="entry name" value="ENTH"/>
    <property type="match status" value="1"/>
</dbReference>
<dbReference type="GO" id="GO:0006895">
    <property type="term" value="P:Golgi to endosome transport"/>
    <property type="evidence" value="ECO:0007669"/>
    <property type="project" value="EnsemblFungi"/>
</dbReference>
<feature type="compositionally biased region" description="Low complexity" evidence="1">
    <location>
        <begin position="291"/>
        <end position="306"/>
    </location>
</feature>
<dbReference type="GO" id="GO:0034498">
    <property type="term" value="P:early endosome to Golgi transport"/>
    <property type="evidence" value="ECO:0007669"/>
    <property type="project" value="EnsemblFungi"/>
</dbReference>
<protein>
    <recommendedName>
        <fullName evidence="2">ENTH domain-containing protein</fullName>
    </recommendedName>
</protein>
<dbReference type="GO" id="GO:0006897">
    <property type="term" value="P:endocytosis"/>
    <property type="evidence" value="ECO:0007669"/>
    <property type="project" value="TreeGrafter"/>
</dbReference>
<evidence type="ECO:0000313" key="4">
    <source>
        <dbReference type="Proteomes" id="UP000001640"/>
    </source>
</evidence>
<dbReference type="CDD" id="cd16993">
    <property type="entry name" value="ENTH_Ent5"/>
    <property type="match status" value="1"/>
</dbReference>
<name>G0VBX3_NAUCA</name>
<dbReference type="Proteomes" id="UP000001640">
    <property type="component" value="Chromosome 2"/>
</dbReference>
<dbReference type="eggNOG" id="KOG2056">
    <property type="taxonomic scope" value="Eukaryota"/>
</dbReference>
<feature type="compositionally biased region" description="Basic and acidic residues" evidence="1">
    <location>
        <begin position="267"/>
        <end position="288"/>
    </location>
</feature>
<dbReference type="InParanoid" id="G0VBX3"/>
<dbReference type="OrthoDB" id="4033880at2759"/>
<feature type="domain" description="ENTH" evidence="2">
    <location>
        <begin position="25"/>
        <end position="184"/>
    </location>
</feature>
<dbReference type="STRING" id="1064592.G0VBX3"/>
<feature type="compositionally biased region" description="Basic residues" evidence="1">
    <location>
        <begin position="183"/>
        <end position="192"/>
    </location>
</feature>
<dbReference type="GO" id="GO:0007015">
    <property type="term" value="P:actin filament organization"/>
    <property type="evidence" value="ECO:0007669"/>
    <property type="project" value="TreeGrafter"/>
</dbReference>
<dbReference type="GO" id="GO:0030276">
    <property type="term" value="F:clathrin binding"/>
    <property type="evidence" value="ECO:0007669"/>
    <property type="project" value="EnsemblFungi"/>
</dbReference>
<reference key="2">
    <citation type="submission" date="2011-08" db="EMBL/GenBank/DDBJ databases">
        <title>Genome sequence of Naumovozyma castellii.</title>
        <authorList>
            <person name="Gordon J.L."/>
            <person name="Armisen D."/>
            <person name="Proux-Wera E."/>
            <person name="OhEigeartaigh S.S."/>
            <person name="Byrne K.P."/>
            <person name="Wolfe K.H."/>
        </authorList>
    </citation>
    <scope>NUCLEOTIDE SEQUENCE</scope>
    <source>
        <strain>Type strain:CBS 4309</strain>
    </source>
</reference>
<dbReference type="HOGENOM" id="CLU_053889_0_0_1"/>
<dbReference type="GO" id="GO:0030125">
    <property type="term" value="C:clathrin vesicle coat"/>
    <property type="evidence" value="ECO:0007669"/>
    <property type="project" value="EnsemblFungi"/>
</dbReference>
<dbReference type="EMBL" id="HE576753">
    <property type="protein sequence ID" value="CCC68450.1"/>
    <property type="molecule type" value="Genomic_DNA"/>
</dbReference>
<dbReference type="PANTHER" id="PTHR12276:SF5">
    <property type="entry name" value="EPSIN-5"/>
    <property type="match status" value="1"/>
</dbReference>
<accession>G0VBX3</accession>
<dbReference type="OMA" id="WRVVLKC"/>
<dbReference type="Pfam" id="PF01417">
    <property type="entry name" value="ENTH"/>
    <property type="match status" value="1"/>
</dbReference>
<dbReference type="AlphaFoldDB" id="G0VBX3"/>
<dbReference type="GO" id="GO:0080025">
    <property type="term" value="F:phosphatidylinositol-3,5-bisphosphate binding"/>
    <property type="evidence" value="ECO:0007669"/>
    <property type="project" value="EnsemblFungi"/>
</dbReference>
<dbReference type="InterPro" id="IPR013809">
    <property type="entry name" value="ENTH"/>
</dbReference>
<evidence type="ECO:0000256" key="1">
    <source>
        <dbReference type="SAM" id="MobiDB-lite"/>
    </source>
</evidence>
<dbReference type="GO" id="GO:0005829">
    <property type="term" value="C:cytosol"/>
    <property type="evidence" value="ECO:0007669"/>
    <property type="project" value="GOC"/>
</dbReference>
<evidence type="ECO:0000313" key="3">
    <source>
        <dbReference type="EMBL" id="CCC68450.1"/>
    </source>
</evidence>
<organism evidence="3 4">
    <name type="scientific">Naumovozyma castellii</name>
    <name type="common">Yeast</name>
    <name type="synonym">Saccharomyces castellii</name>
    <dbReference type="NCBI Taxonomy" id="27288"/>
    <lineage>
        <taxon>Eukaryota</taxon>
        <taxon>Fungi</taxon>
        <taxon>Dikarya</taxon>
        <taxon>Ascomycota</taxon>
        <taxon>Saccharomycotina</taxon>
        <taxon>Saccharomycetes</taxon>
        <taxon>Saccharomycetales</taxon>
        <taxon>Saccharomycetaceae</taxon>
        <taxon>Naumovozyma</taxon>
    </lineage>
</organism>
<feature type="compositionally biased region" description="Low complexity" evidence="1">
    <location>
        <begin position="357"/>
        <end position="370"/>
    </location>
</feature>
<dbReference type="GO" id="GO:0032511">
    <property type="term" value="P:late endosome to vacuole transport via multivesicular body sorting pathway"/>
    <property type="evidence" value="ECO:0007669"/>
    <property type="project" value="EnsemblFungi"/>
</dbReference>
<keyword evidence="4" id="KW-1185">Reference proteome</keyword>
<feature type="compositionally biased region" description="Low complexity" evidence="1">
    <location>
        <begin position="382"/>
        <end position="399"/>
    </location>
</feature>
<dbReference type="GO" id="GO:0005768">
    <property type="term" value="C:endosome"/>
    <property type="evidence" value="ECO:0007669"/>
    <property type="project" value="EnsemblFungi"/>
</dbReference>
<dbReference type="GeneID" id="96902009"/>
<proteinExistence type="predicted"/>
<gene>
    <name evidence="3" type="primary">NCAS0B03660</name>
    <name evidence="3" type="ordered locus">NCAS_0B03660</name>
</gene>
<evidence type="ECO:0000259" key="2">
    <source>
        <dbReference type="PROSITE" id="PS50942"/>
    </source>
</evidence>
<feature type="compositionally biased region" description="Acidic residues" evidence="1">
    <location>
        <begin position="226"/>
        <end position="235"/>
    </location>
</feature>
<dbReference type="RefSeq" id="XP_003674823.1">
    <property type="nucleotide sequence ID" value="XM_003674775.1"/>
</dbReference>
<feature type="region of interest" description="Disordered" evidence="1">
    <location>
        <begin position="181"/>
        <end position="416"/>
    </location>
</feature>
<reference evidence="3 4" key="1">
    <citation type="journal article" date="2011" name="Proc. Natl. Acad. Sci. U.S.A.">
        <title>Evolutionary erosion of yeast sex chromosomes by mating-type switching accidents.</title>
        <authorList>
            <person name="Gordon J.L."/>
            <person name="Armisen D."/>
            <person name="Proux-Wera E."/>
            <person name="Oheigeartaigh S.S."/>
            <person name="Byrne K.P."/>
            <person name="Wolfe K.H."/>
        </authorList>
    </citation>
    <scope>NUCLEOTIDE SEQUENCE [LARGE SCALE GENOMIC DNA]</scope>
    <source>
        <strain evidence="4">ATCC 76901 / BCRC 22586 / CBS 4309 / NBRC 1992 / NRRL Y-12630</strain>
    </source>
</reference>
<sequence length="416" mass="47231">MDSLSKKIQNLGIHDIRNAARFAQNVIVQYEPYQVDIRRATNTDAWGPTPKHLSKVLRNRYQVPLYLMVEYTLKRLVDHIASRPKNFYEKARKEYVNYGAEWRVVLKCLVVIDFLILNVSEGDELNQVLSCLTTHKHILTREIPNFKVKFSNDGKMEIHERGIRKKGEDILQYMEDPHFLKKERSKNRKNAAKIRQQTETSIYNATPTMMAPSGTSYNANDIDQGFGDDDEEEDQESGKDLEFDLETEANLAPPSSTRPRRLSNLTEQRRQRREILRERIKNTEEQRKKQLQNSKNKNNDGTNNVKDLLDFDDFPAEPSSPSQAHADDDEDDEFGDFQSDASPAPTAIKTNNALPQSTTTSASTTNTSANLDDLLDFGGNGNSSDATTTNNTTTNTSSATKKDPFADLFTNSKSLI</sequence>
<dbReference type="SMART" id="SM00273">
    <property type="entry name" value="ENTH"/>
    <property type="match status" value="1"/>
</dbReference>
<dbReference type="GO" id="GO:0005886">
    <property type="term" value="C:plasma membrane"/>
    <property type="evidence" value="ECO:0007669"/>
    <property type="project" value="TreeGrafter"/>
</dbReference>